<sequence length="66" mass="7873">MSPILVRRQTPRGSGLGTLRRVVERGISRLRQFRRLRIRWERRTDVHEAVLELACALICCRRLRSF</sequence>
<feature type="domain" description="Transposase IS4-like" evidence="1">
    <location>
        <begin position="15"/>
        <end position="58"/>
    </location>
</feature>
<reference evidence="3" key="1">
    <citation type="journal article" date="2019" name="Int. J. Syst. Evol. Microbiol.">
        <title>The Global Catalogue of Microorganisms (GCM) 10K type strain sequencing project: providing services to taxonomists for standard genome sequencing and annotation.</title>
        <authorList>
            <consortium name="The Broad Institute Genomics Platform"/>
            <consortium name="The Broad Institute Genome Sequencing Center for Infectious Disease"/>
            <person name="Wu L."/>
            <person name="Ma J."/>
        </authorList>
    </citation>
    <scope>NUCLEOTIDE SEQUENCE [LARGE SCALE GENOMIC DNA]</scope>
    <source>
        <strain evidence="3">CGMCC 4.7246</strain>
    </source>
</reference>
<protein>
    <submittedName>
        <fullName evidence="2">Transposase</fullName>
    </submittedName>
</protein>
<evidence type="ECO:0000259" key="1">
    <source>
        <dbReference type="Pfam" id="PF01609"/>
    </source>
</evidence>
<gene>
    <name evidence="2" type="ORF">ACFP3R_15445</name>
</gene>
<keyword evidence="3" id="KW-1185">Reference proteome</keyword>
<proteinExistence type="predicted"/>
<accession>A0ABW1P5P8</accession>
<dbReference type="InterPro" id="IPR002559">
    <property type="entry name" value="Transposase_11"/>
</dbReference>
<evidence type="ECO:0000313" key="2">
    <source>
        <dbReference type="EMBL" id="MFC6090675.1"/>
    </source>
</evidence>
<dbReference type="Pfam" id="PF01609">
    <property type="entry name" value="DDE_Tnp_1"/>
    <property type="match status" value="1"/>
</dbReference>
<comment type="caution">
    <text evidence="2">The sequence shown here is derived from an EMBL/GenBank/DDBJ whole genome shotgun (WGS) entry which is preliminary data.</text>
</comment>
<dbReference type="EMBL" id="JBHSQO010000013">
    <property type="protein sequence ID" value="MFC6090675.1"/>
    <property type="molecule type" value="Genomic_DNA"/>
</dbReference>
<dbReference type="Proteomes" id="UP001596220">
    <property type="component" value="Unassembled WGS sequence"/>
</dbReference>
<dbReference type="RefSeq" id="WP_380636943.1">
    <property type="nucleotide sequence ID" value="NZ_JBHSQO010000013.1"/>
</dbReference>
<organism evidence="2 3">
    <name type="scientific">Saccharothrix lopnurensis</name>
    <dbReference type="NCBI Taxonomy" id="1670621"/>
    <lineage>
        <taxon>Bacteria</taxon>
        <taxon>Bacillati</taxon>
        <taxon>Actinomycetota</taxon>
        <taxon>Actinomycetes</taxon>
        <taxon>Pseudonocardiales</taxon>
        <taxon>Pseudonocardiaceae</taxon>
        <taxon>Saccharothrix</taxon>
    </lineage>
</organism>
<name>A0ABW1P5P8_9PSEU</name>
<evidence type="ECO:0000313" key="3">
    <source>
        <dbReference type="Proteomes" id="UP001596220"/>
    </source>
</evidence>